<accession>A0A1E3IBB3</accession>
<gene>
    <name evidence="2" type="ORF">L202_00881</name>
</gene>
<evidence type="ECO:0000313" key="2">
    <source>
        <dbReference type="EMBL" id="ODN85051.1"/>
    </source>
</evidence>
<dbReference type="EMBL" id="AWGJ01000001">
    <property type="protein sequence ID" value="ODN85051.1"/>
    <property type="molecule type" value="Genomic_DNA"/>
</dbReference>
<dbReference type="RefSeq" id="XP_018998854.1">
    <property type="nucleotide sequence ID" value="XM_019134149.1"/>
</dbReference>
<comment type="caution">
    <text evidence="2">The sequence shown here is derived from an EMBL/GenBank/DDBJ whole genome shotgun (WGS) entry which is preliminary data.</text>
</comment>
<reference evidence="2 3" key="1">
    <citation type="submission" date="2016-06" db="EMBL/GenBank/DDBJ databases">
        <title>Evolution of pathogenesis and genome organization in the Tremellales.</title>
        <authorList>
            <person name="Cuomo C."/>
            <person name="Litvintseva A."/>
            <person name="Heitman J."/>
            <person name="Chen Y."/>
            <person name="Sun S."/>
            <person name="Springer D."/>
            <person name="Dromer F."/>
            <person name="Young S."/>
            <person name="Zeng Q."/>
            <person name="Chapman S."/>
            <person name="Gujja S."/>
            <person name="Saif S."/>
            <person name="Birren B."/>
        </authorList>
    </citation>
    <scope>NUCLEOTIDE SEQUENCE [LARGE SCALE GENOMIC DNA]</scope>
    <source>
        <strain evidence="2 3">CBS 6039</strain>
    </source>
</reference>
<protein>
    <submittedName>
        <fullName evidence="2">Uncharacterized protein</fullName>
    </submittedName>
</protein>
<proteinExistence type="predicted"/>
<evidence type="ECO:0000313" key="3">
    <source>
        <dbReference type="Proteomes" id="UP000094065"/>
    </source>
</evidence>
<dbReference type="AlphaFoldDB" id="A0A1E3IBB3"/>
<dbReference type="GeneID" id="30152190"/>
<feature type="region of interest" description="Disordered" evidence="1">
    <location>
        <begin position="1"/>
        <end position="28"/>
    </location>
</feature>
<organism evidence="2 3">
    <name type="scientific">Cryptococcus amylolentus CBS 6039</name>
    <dbReference type="NCBI Taxonomy" id="1295533"/>
    <lineage>
        <taxon>Eukaryota</taxon>
        <taxon>Fungi</taxon>
        <taxon>Dikarya</taxon>
        <taxon>Basidiomycota</taxon>
        <taxon>Agaricomycotina</taxon>
        <taxon>Tremellomycetes</taxon>
        <taxon>Tremellales</taxon>
        <taxon>Cryptococcaceae</taxon>
        <taxon>Cryptococcus</taxon>
    </lineage>
</organism>
<keyword evidence="3" id="KW-1185">Reference proteome</keyword>
<dbReference type="Proteomes" id="UP000094065">
    <property type="component" value="Unassembled WGS sequence"/>
</dbReference>
<name>A0A1E3IBB3_9TREE</name>
<evidence type="ECO:0000256" key="1">
    <source>
        <dbReference type="SAM" id="MobiDB-lite"/>
    </source>
</evidence>
<sequence>MPQAPAPNPKMKGRSRVSGQPSSGARRPRAIVFSEHTYEISLNLRSTDARYSSVGAPKNFGLQISGACDTNRPAHSPVFKPLEWKLIN</sequence>